<dbReference type="Proteomes" id="UP001472677">
    <property type="component" value="Unassembled WGS sequence"/>
</dbReference>
<reference evidence="1 2" key="1">
    <citation type="journal article" date="2024" name="G3 (Bethesda)">
        <title>Genome assembly of Hibiscus sabdariffa L. provides insights into metabolisms of medicinal natural products.</title>
        <authorList>
            <person name="Kim T."/>
        </authorList>
    </citation>
    <scope>NUCLEOTIDE SEQUENCE [LARGE SCALE GENOMIC DNA]</scope>
    <source>
        <strain evidence="1">TK-2024</strain>
        <tissue evidence="1">Old leaves</tissue>
    </source>
</reference>
<gene>
    <name evidence="1" type="ORF">V6N12_025629</name>
</gene>
<evidence type="ECO:0000313" key="1">
    <source>
        <dbReference type="EMBL" id="KAK8519596.1"/>
    </source>
</evidence>
<comment type="caution">
    <text evidence="1">The sequence shown here is derived from an EMBL/GenBank/DDBJ whole genome shotgun (WGS) entry which is preliminary data.</text>
</comment>
<dbReference type="EMBL" id="JBBPBM010000051">
    <property type="protein sequence ID" value="KAK8519596.1"/>
    <property type="molecule type" value="Genomic_DNA"/>
</dbReference>
<organism evidence="1 2">
    <name type="scientific">Hibiscus sabdariffa</name>
    <name type="common">roselle</name>
    <dbReference type="NCBI Taxonomy" id="183260"/>
    <lineage>
        <taxon>Eukaryota</taxon>
        <taxon>Viridiplantae</taxon>
        <taxon>Streptophyta</taxon>
        <taxon>Embryophyta</taxon>
        <taxon>Tracheophyta</taxon>
        <taxon>Spermatophyta</taxon>
        <taxon>Magnoliopsida</taxon>
        <taxon>eudicotyledons</taxon>
        <taxon>Gunneridae</taxon>
        <taxon>Pentapetalae</taxon>
        <taxon>rosids</taxon>
        <taxon>malvids</taxon>
        <taxon>Malvales</taxon>
        <taxon>Malvaceae</taxon>
        <taxon>Malvoideae</taxon>
        <taxon>Hibiscus</taxon>
    </lineage>
</organism>
<accession>A0ABR2CJ17</accession>
<evidence type="ECO:0000313" key="2">
    <source>
        <dbReference type="Proteomes" id="UP001472677"/>
    </source>
</evidence>
<keyword evidence="2" id="KW-1185">Reference proteome</keyword>
<name>A0ABR2CJ17_9ROSI</name>
<protein>
    <submittedName>
        <fullName evidence="1">Uncharacterized protein</fullName>
    </submittedName>
</protein>
<proteinExistence type="predicted"/>
<sequence>MPSPSLATVAFLKDASLNKSYDGYKNSEQKLLLHIFTDDLAHLDLVLPVWLFHLLEASFTDSCSNIGAKI</sequence>